<reference evidence="4" key="1">
    <citation type="submission" date="2025-08" db="UniProtKB">
        <authorList>
            <consortium name="Ensembl"/>
        </authorList>
    </citation>
    <scope>IDENTIFICATION</scope>
</reference>
<sequence>TLCLSQHSCASISSGAWQIITGSSVLDISSCPITYYGQKYEQIYVAFMSENIAFCFDNFFNPETGGDCLVGTAPDSDSIEFWINEPNAEIQKLIYDNVATIQNRMECYVLFIMELNGENAFEAQVGGITIDIMAVSFGPSNRQYQRFFDISGCRYAGGLYEYGAVLSSDLETCSSLTCSDTAALQISGCGSLERCEGNGISPQLVHNVKLSKDRTGVTAKVSLSYSTISVFFDGYTAQIHLEGTENKIICGTNNCNLLKEAPFSSCNSDIDPVPYITACTDTLCKYPAVDGLNCQFLKAYARVCRLHNHTLDGWKSTTGCSSEAFCQDTTCSDHEFCGQKTVGGDTRCFCRIIFASKYRSTNTLGDQTVCSQNSASLSLAGCLLEDKGIAYSDLHLNDPTCRGQMDELTHMVTFSFNSSNSCGMVITTNNSHIIYKNTITNQKSSSGVITRQDQIYIDFSCIHIQPDIETANFRIRDSSVIQHATPSDWIYTLTMKAYTDLGCTQAVESFAEVPLNQRIWVELKADGLDGDMVAMVTDSCWTTDVASPTGSLRYDLIIDGCANPVDLTVDVKENGLGTSNYFSFNMFQFAGSSGEIYLHCKIYLCPKRRNKCTPVNTPHTHSWKALLPKMSPISLSWNHSWSFSGSFPLNCAAVGWCCEI</sequence>
<feature type="domain" description="ZP" evidence="3">
    <location>
        <begin position="369"/>
        <end position="619"/>
    </location>
</feature>
<dbReference type="Pfam" id="PF23344">
    <property type="entry name" value="ZP-N"/>
    <property type="match status" value="1"/>
</dbReference>
<accession>A0A3Q4I5W0</accession>
<protein>
    <recommendedName>
        <fullName evidence="3">ZP domain-containing protein</fullName>
    </recommendedName>
</protein>
<dbReference type="Gene3D" id="2.60.40.3210">
    <property type="entry name" value="Zona pellucida, ZP-N domain"/>
    <property type="match status" value="1"/>
</dbReference>
<dbReference type="PROSITE" id="PS51034">
    <property type="entry name" value="ZP_2"/>
    <property type="match status" value="1"/>
</dbReference>
<evidence type="ECO:0000313" key="4">
    <source>
        <dbReference type="Ensembl" id="ENSNBRP00000031960.1"/>
    </source>
</evidence>
<dbReference type="Ensembl" id="ENSNBRT00000032768.1">
    <property type="protein sequence ID" value="ENSNBRP00000031960.1"/>
    <property type="gene ID" value="ENSNBRG00000024268.1"/>
</dbReference>
<keyword evidence="1" id="KW-0732">Signal</keyword>
<dbReference type="SMART" id="SM00832">
    <property type="entry name" value="C8"/>
    <property type="match status" value="1"/>
</dbReference>
<dbReference type="InterPro" id="IPR014853">
    <property type="entry name" value="VWF/SSPO/ZAN-like_Cys-rich_dom"/>
</dbReference>
<dbReference type="Gene3D" id="2.60.40.4100">
    <property type="entry name" value="Zona pellucida, ZP-C domain"/>
    <property type="match status" value="1"/>
</dbReference>
<evidence type="ECO:0000313" key="5">
    <source>
        <dbReference type="Proteomes" id="UP000261580"/>
    </source>
</evidence>
<dbReference type="SMART" id="SM00241">
    <property type="entry name" value="ZP"/>
    <property type="match status" value="1"/>
</dbReference>
<dbReference type="PANTHER" id="PTHR14002">
    <property type="entry name" value="ENDOGLIN/TGF-BETA RECEPTOR TYPE III"/>
    <property type="match status" value="1"/>
</dbReference>
<reference evidence="4" key="2">
    <citation type="submission" date="2025-09" db="UniProtKB">
        <authorList>
            <consortium name="Ensembl"/>
        </authorList>
    </citation>
    <scope>IDENTIFICATION</scope>
</reference>
<organism evidence="4 5">
    <name type="scientific">Neolamprologus brichardi</name>
    <name type="common">Fairy cichlid</name>
    <name type="synonym">Lamprologus brichardi</name>
    <dbReference type="NCBI Taxonomy" id="32507"/>
    <lineage>
        <taxon>Eukaryota</taxon>
        <taxon>Metazoa</taxon>
        <taxon>Chordata</taxon>
        <taxon>Craniata</taxon>
        <taxon>Vertebrata</taxon>
        <taxon>Euteleostomi</taxon>
        <taxon>Actinopterygii</taxon>
        <taxon>Neopterygii</taxon>
        <taxon>Teleostei</taxon>
        <taxon>Neoteleostei</taxon>
        <taxon>Acanthomorphata</taxon>
        <taxon>Ovalentaria</taxon>
        <taxon>Cichlomorphae</taxon>
        <taxon>Cichliformes</taxon>
        <taxon>Cichlidae</taxon>
        <taxon>African cichlids</taxon>
        <taxon>Pseudocrenilabrinae</taxon>
        <taxon>Lamprologini</taxon>
        <taxon>Neolamprologus</taxon>
    </lineage>
</organism>
<name>A0A3Q4I5W0_NEOBR</name>
<keyword evidence="5" id="KW-1185">Reference proteome</keyword>
<dbReference type="Pfam" id="PF00100">
    <property type="entry name" value="Zona_pellucida"/>
    <property type="match status" value="1"/>
</dbReference>
<dbReference type="InterPro" id="IPR001507">
    <property type="entry name" value="ZP_dom"/>
</dbReference>
<dbReference type="Pfam" id="PF08742">
    <property type="entry name" value="C8"/>
    <property type="match status" value="1"/>
</dbReference>
<dbReference type="GeneTree" id="ENSGT00940000156038"/>
<evidence type="ECO:0000259" key="3">
    <source>
        <dbReference type="PROSITE" id="PS51034"/>
    </source>
</evidence>
<dbReference type="AlphaFoldDB" id="A0A3Q4I5W0"/>
<evidence type="ECO:0000256" key="1">
    <source>
        <dbReference type="ARBA" id="ARBA00022729"/>
    </source>
</evidence>
<evidence type="ECO:0000256" key="2">
    <source>
        <dbReference type="ARBA" id="ARBA00023157"/>
    </source>
</evidence>
<dbReference type="STRING" id="32507.ENSNBRP00000031960"/>
<proteinExistence type="predicted"/>
<dbReference type="InterPro" id="IPR055356">
    <property type="entry name" value="ZP-N"/>
</dbReference>
<dbReference type="InterPro" id="IPR055355">
    <property type="entry name" value="ZP-C"/>
</dbReference>
<keyword evidence="2" id="KW-1015">Disulfide bond</keyword>
<dbReference type="InterPro" id="IPR042235">
    <property type="entry name" value="ZP-C_dom"/>
</dbReference>
<dbReference type="PANTHER" id="PTHR14002:SF50">
    <property type="entry name" value="ALPHA-TECTORIN-LIKE-RELATED"/>
    <property type="match status" value="1"/>
</dbReference>
<dbReference type="Proteomes" id="UP000261580">
    <property type="component" value="Unassembled WGS sequence"/>
</dbReference>